<dbReference type="Gene3D" id="1.10.390.10">
    <property type="entry name" value="Neutral Protease Domain 2"/>
    <property type="match status" value="1"/>
</dbReference>
<dbReference type="Pfam" id="PF01433">
    <property type="entry name" value="Peptidase_M1"/>
    <property type="match status" value="1"/>
</dbReference>
<evidence type="ECO:0000313" key="16">
    <source>
        <dbReference type="Proteomes" id="UP000444721"/>
    </source>
</evidence>
<dbReference type="VEuPathDB" id="AmoebaDB:FDP41_000513"/>
<evidence type="ECO:0000313" key="15">
    <source>
        <dbReference type="EMBL" id="KAF0984614.1"/>
    </source>
</evidence>
<feature type="site" description="Transition state stabilizer" evidence="10">
    <location>
        <position position="475"/>
    </location>
</feature>
<sequence length="951" mass="108672">MMVNSSASSALQRKTLNLIYYCSIALFGFIFILLASWGAYRLQFAGKGKPIIQDEFPYRLPDNISPTHYDIQLELQADNSATFNGRVSIYLKVIEATKTIVLSAEELQFVALIKANADQKNEHNKTGIVPSVNGKIEGVSLVNSKTNAAMELTGFSTADLVKYRKIQVYSKQALEKNGQYSLTIDYIGLIRNDMRGFYQSKAADGSLVLSTQMESEDGRAAIPLFDEPRFKATFQMTITTPVKNDKTRILFNTDEISRSTLSDGRVKVKFDKTPLMSTYLIAFIIGQYDYIEKSADGIRHRIYTPVGKEEQGRDALEAAVKITKFFTDLYGVKYPINKMDQIAIPSFASGAMENFGLITYRETYLLFDNATASQSDKENGIEVVSHEISHQWNGNIITCAYWTQLYLNEGFATFMETYALDKTYPSWKRGLKKLTNSVIYAADADSVASADPIVREYKKIQSKDEIDGLFNSITYDKGGAILNMFFNYLGEETFVKWMRQYFAKYQYQNTNTTQLLELLPVSDVKGTAEKFSTWLYQAGMPIINVIKEADGSLTLTQRRFFSYANSSQVEQFKNSKWWIPLTYVTEIDDDAEVKRIEFPASQTSLKITDKAVKFNHHKNGFYRVNYPKSMWTDLISNIKEFDTQDRFDLFNDLFSIATSTVETIESSLMFDMLLALKEDETSILWESMYQSVLKLNQLLAGESVSLSFSRMVLDLVQKQYEKIGWENRSSDDDDLAEQKEVRPFVLNLACRFGNVDCIDQALKRYHERNTTAIPPELRNVIYRTVVSKGGEREYYQVLEQFKAEQDSVERTKLMYALAYSPSIPLLQNTLELSLSPLVKPQDSIFLIREVARNVPYGTDVAWNFVRSRYDAIVSKCGQDQVSNRLVFGVGSLFNNLHYKQDIETFFGPRLQSISLMHYRNTLEAIDKNAKFLEKHLSFIDSYLKSKYPATF</sequence>
<dbReference type="GeneID" id="68107731"/>
<dbReference type="InterPro" id="IPR024571">
    <property type="entry name" value="ERAP1-like_C_dom"/>
</dbReference>
<feature type="transmembrane region" description="Helical" evidence="11">
    <location>
        <begin position="18"/>
        <end position="40"/>
    </location>
</feature>
<dbReference type="AlphaFoldDB" id="A0A6A5CDH4"/>
<keyword evidence="4 9" id="KW-0479">Metal-binding</keyword>
<keyword evidence="11" id="KW-0472">Membrane</keyword>
<evidence type="ECO:0000256" key="3">
    <source>
        <dbReference type="ARBA" id="ARBA00022670"/>
    </source>
</evidence>
<dbReference type="CDD" id="cd09601">
    <property type="entry name" value="M1_APN-Q_like"/>
    <property type="match status" value="1"/>
</dbReference>
<feature type="domain" description="Peptidase M1 membrane alanine aminopeptidase" evidence="12">
    <location>
        <begin position="315"/>
        <end position="522"/>
    </location>
</feature>
<dbReference type="GO" id="GO:0070006">
    <property type="term" value="F:metalloaminopeptidase activity"/>
    <property type="evidence" value="ECO:0007669"/>
    <property type="project" value="TreeGrafter"/>
</dbReference>
<keyword evidence="7 11" id="KW-0482">Metalloprotease</keyword>
<evidence type="ECO:0000256" key="9">
    <source>
        <dbReference type="PIRSR" id="PIRSR634016-3"/>
    </source>
</evidence>
<keyword evidence="6 9" id="KW-0862">Zinc</keyword>
<evidence type="ECO:0000259" key="13">
    <source>
        <dbReference type="Pfam" id="PF11838"/>
    </source>
</evidence>
<feature type="domain" description="Aminopeptidase N-like N-terminal" evidence="14">
    <location>
        <begin position="66"/>
        <end position="280"/>
    </location>
</feature>
<dbReference type="InterPro" id="IPR050344">
    <property type="entry name" value="Peptidase_M1_aminopeptidases"/>
</dbReference>
<dbReference type="SUPFAM" id="SSF55486">
    <property type="entry name" value="Metalloproteases ('zincins'), catalytic domain"/>
    <property type="match status" value="1"/>
</dbReference>
<evidence type="ECO:0000259" key="12">
    <source>
        <dbReference type="Pfam" id="PF01433"/>
    </source>
</evidence>
<dbReference type="VEuPathDB" id="AmoebaDB:NfTy_001730"/>
<dbReference type="GO" id="GO:0005737">
    <property type="term" value="C:cytoplasm"/>
    <property type="evidence" value="ECO:0007669"/>
    <property type="project" value="TreeGrafter"/>
</dbReference>
<dbReference type="GO" id="GO:0016020">
    <property type="term" value="C:membrane"/>
    <property type="evidence" value="ECO:0007669"/>
    <property type="project" value="TreeGrafter"/>
</dbReference>
<dbReference type="InterPro" id="IPR034016">
    <property type="entry name" value="M1_APN-typ"/>
</dbReference>
<keyword evidence="16" id="KW-1185">Reference proteome</keyword>
<feature type="binding site" evidence="9">
    <location>
        <position position="409"/>
    </location>
    <ligand>
        <name>Zn(2+)</name>
        <dbReference type="ChEBI" id="CHEBI:29105"/>
        <note>catalytic</note>
    </ligand>
</feature>
<dbReference type="Gene3D" id="1.25.50.20">
    <property type="match status" value="1"/>
</dbReference>
<dbReference type="Pfam" id="PF17900">
    <property type="entry name" value="Peptidase_M1_N"/>
    <property type="match status" value="1"/>
</dbReference>
<dbReference type="InterPro" id="IPR045357">
    <property type="entry name" value="Aminopeptidase_N-like_N"/>
</dbReference>
<keyword evidence="11" id="KW-1133">Transmembrane helix</keyword>
<feature type="active site" description="Proton acceptor" evidence="8">
    <location>
        <position position="387"/>
    </location>
</feature>
<proteinExistence type="inferred from homology"/>
<dbReference type="InterPro" id="IPR042097">
    <property type="entry name" value="Aminopeptidase_N-like_N_sf"/>
</dbReference>
<dbReference type="EC" id="3.4.11.-" evidence="11"/>
<dbReference type="Pfam" id="PF11838">
    <property type="entry name" value="ERAP1_C"/>
    <property type="match status" value="1"/>
</dbReference>
<dbReference type="FunFam" id="1.10.390.10:FF:000006">
    <property type="entry name" value="Puromycin-sensitive aminopeptidase"/>
    <property type="match status" value="1"/>
</dbReference>
<evidence type="ECO:0000256" key="11">
    <source>
        <dbReference type="RuleBase" id="RU364040"/>
    </source>
</evidence>
<evidence type="ECO:0000256" key="6">
    <source>
        <dbReference type="ARBA" id="ARBA00022833"/>
    </source>
</evidence>
<dbReference type="EMBL" id="VFQX01000002">
    <property type="protein sequence ID" value="KAF0984614.1"/>
    <property type="molecule type" value="Genomic_DNA"/>
</dbReference>
<evidence type="ECO:0000256" key="1">
    <source>
        <dbReference type="ARBA" id="ARBA00010136"/>
    </source>
</evidence>
<feature type="domain" description="ERAP1-like C-terminal" evidence="13">
    <location>
        <begin position="612"/>
        <end position="925"/>
    </location>
</feature>
<reference evidence="15 16" key="1">
    <citation type="journal article" date="2019" name="Sci. Rep.">
        <title>Nanopore sequencing improves the draft genome of the human pathogenic amoeba Naegleria fowleri.</title>
        <authorList>
            <person name="Liechti N."/>
            <person name="Schurch N."/>
            <person name="Bruggmann R."/>
            <person name="Wittwer M."/>
        </authorList>
    </citation>
    <scope>NUCLEOTIDE SEQUENCE [LARGE SCALE GENOMIC DNA]</scope>
    <source>
        <strain evidence="15 16">ATCC 30894</strain>
    </source>
</reference>
<keyword evidence="2 11" id="KW-0031">Aminopeptidase</keyword>
<protein>
    <recommendedName>
        <fullName evidence="11">Aminopeptidase</fullName>
        <ecNumber evidence="11">3.4.11.-</ecNumber>
    </recommendedName>
</protein>
<feature type="binding site" evidence="9">
    <location>
        <position position="390"/>
    </location>
    <ligand>
        <name>Zn(2+)</name>
        <dbReference type="ChEBI" id="CHEBI:29105"/>
        <note>catalytic</note>
    </ligand>
</feature>
<keyword evidence="3 11" id="KW-0645">Protease</keyword>
<evidence type="ECO:0000256" key="8">
    <source>
        <dbReference type="PIRSR" id="PIRSR634016-1"/>
    </source>
</evidence>
<accession>A0A6A5CDH4</accession>
<dbReference type="PANTHER" id="PTHR11533:SF299">
    <property type="entry name" value="AMINOPEPTIDASE"/>
    <property type="match status" value="1"/>
</dbReference>
<organism evidence="15 16">
    <name type="scientific">Naegleria fowleri</name>
    <name type="common">Brain eating amoeba</name>
    <dbReference type="NCBI Taxonomy" id="5763"/>
    <lineage>
        <taxon>Eukaryota</taxon>
        <taxon>Discoba</taxon>
        <taxon>Heterolobosea</taxon>
        <taxon>Tetramitia</taxon>
        <taxon>Eutetramitia</taxon>
        <taxon>Vahlkampfiidae</taxon>
        <taxon>Naegleria</taxon>
    </lineage>
</organism>
<evidence type="ECO:0000259" key="14">
    <source>
        <dbReference type="Pfam" id="PF17900"/>
    </source>
</evidence>
<dbReference type="Gene3D" id="2.60.40.1730">
    <property type="entry name" value="tricorn interacting facor f3 domain"/>
    <property type="match status" value="1"/>
</dbReference>
<keyword evidence="5 11" id="KW-0378">Hydrolase</keyword>
<dbReference type="GO" id="GO:0005615">
    <property type="term" value="C:extracellular space"/>
    <property type="evidence" value="ECO:0007669"/>
    <property type="project" value="TreeGrafter"/>
</dbReference>
<feature type="binding site" evidence="9">
    <location>
        <position position="386"/>
    </location>
    <ligand>
        <name>Zn(2+)</name>
        <dbReference type="ChEBI" id="CHEBI:29105"/>
        <note>catalytic</note>
    </ligand>
</feature>
<name>A0A6A5CDH4_NAEFO</name>
<keyword evidence="11" id="KW-0812">Transmembrane</keyword>
<evidence type="ECO:0000256" key="2">
    <source>
        <dbReference type="ARBA" id="ARBA00022438"/>
    </source>
</evidence>
<dbReference type="InterPro" id="IPR014782">
    <property type="entry name" value="Peptidase_M1_dom"/>
</dbReference>
<dbReference type="RefSeq" id="XP_044569327.1">
    <property type="nucleotide sequence ID" value="XM_044708621.1"/>
</dbReference>
<comment type="similarity">
    <text evidence="1 11">Belongs to the peptidase M1 family.</text>
</comment>
<comment type="cofactor">
    <cofactor evidence="9 11">
        <name>Zn(2+)</name>
        <dbReference type="ChEBI" id="CHEBI:29105"/>
    </cofactor>
    <text evidence="9 11">Binds 1 zinc ion per subunit.</text>
</comment>
<evidence type="ECO:0000256" key="4">
    <source>
        <dbReference type="ARBA" id="ARBA00022723"/>
    </source>
</evidence>
<dbReference type="OrthoDB" id="510539at2759"/>
<dbReference type="GO" id="GO:0008270">
    <property type="term" value="F:zinc ion binding"/>
    <property type="evidence" value="ECO:0007669"/>
    <property type="project" value="UniProtKB-UniRule"/>
</dbReference>
<dbReference type="GO" id="GO:0006508">
    <property type="term" value="P:proteolysis"/>
    <property type="evidence" value="ECO:0007669"/>
    <property type="project" value="UniProtKB-KW"/>
</dbReference>
<evidence type="ECO:0000256" key="7">
    <source>
        <dbReference type="ARBA" id="ARBA00023049"/>
    </source>
</evidence>
<dbReference type="PANTHER" id="PTHR11533">
    <property type="entry name" value="PROTEASE M1 ZINC METALLOPROTEASE"/>
    <property type="match status" value="1"/>
</dbReference>
<dbReference type="SUPFAM" id="SSF63737">
    <property type="entry name" value="Leukotriene A4 hydrolase N-terminal domain"/>
    <property type="match status" value="1"/>
</dbReference>
<dbReference type="Proteomes" id="UP000444721">
    <property type="component" value="Unassembled WGS sequence"/>
</dbReference>
<evidence type="ECO:0000256" key="5">
    <source>
        <dbReference type="ARBA" id="ARBA00022801"/>
    </source>
</evidence>
<dbReference type="GO" id="GO:0042277">
    <property type="term" value="F:peptide binding"/>
    <property type="evidence" value="ECO:0007669"/>
    <property type="project" value="TreeGrafter"/>
</dbReference>
<dbReference type="VEuPathDB" id="AmoebaDB:NF0059840"/>
<gene>
    <name evidence="15" type="ORF">FDP41_000513</name>
</gene>
<dbReference type="InterPro" id="IPR001930">
    <property type="entry name" value="Peptidase_M1"/>
</dbReference>
<evidence type="ECO:0000256" key="10">
    <source>
        <dbReference type="PIRSR" id="PIRSR634016-4"/>
    </source>
</evidence>
<dbReference type="InterPro" id="IPR027268">
    <property type="entry name" value="Peptidase_M4/M1_CTD_sf"/>
</dbReference>
<dbReference type="Gene3D" id="2.60.40.1910">
    <property type="match status" value="1"/>
</dbReference>
<dbReference type="OMA" id="FACKLGH"/>
<dbReference type="PRINTS" id="PR00756">
    <property type="entry name" value="ALADIPTASE"/>
</dbReference>
<comment type="caution">
    <text evidence="15">The sequence shown here is derived from an EMBL/GenBank/DDBJ whole genome shotgun (WGS) entry which is preliminary data.</text>
</comment>
<dbReference type="GO" id="GO:0043171">
    <property type="term" value="P:peptide catabolic process"/>
    <property type="evidence" value="ECO:0007669"/>
    <property type="project" value="TreeGrafter"/>
</dbReference>